<protein>
    <recommendedName>
        <fullName evidence="7">Phosphate-specific transport system accessory protein PhoU</fullName>
    </recommendedName>
</protein>
<dbReference type="PANTHER" id="PTHR42930">
    <property type="entry name" value="PHOSPHATE-SPECIFIC TRANSPORT SYSTEM ACCESSORY PROTEIN PHOU"/>
    <property type="match status" value="1"/>
</dbReference>
<comment type="function">
    <text evidence="7">Plays a role in the regulation of phosphate uptake.</text>
</comment>
<comment type="similarity">
    <text evidence="2 7">Belongs to the PhoU family.</text>
</comment>
<evidence type="ECO:0000313" key="10">
    <source>
        <dbReference type="Proteomes" id="UP000256864"/>
    </source>
</evidence>
<dbReference type="SUPFAM" id="SSF109755">
    <property type="entry name" value="PhoU-like"/>
    <property type="match status" value="1"/>
</dbReference>
<proteinExistence type="inferred from homology"/>
<keyword evidence="5 7" id="KW-0963">Cytoplasm</keyword>
<evidence type="ECO:0000256" key="3">
    <source>
        <dbReference type="ARBA" id="ARBA00011738"/>
    </source>
</evidence>
<dbReference type="Pfam" id="PF01895">
    <property type="entry name" value="PhoU"/>
    <property type="match status" value="2"/>
</dbReference>
<dbReference type="NCBIfam" id="TIGR02135">
    <property type="entry name" value="phoU_full"/>
    <property type="match status" value="1"/>
</dbReference>
<evidence type="ECO:0000256" key="2">
    <source>
        <dbReference type="ARBA" id="ARBA00008107"/>
    </source>
</evidence>
<gene>
    <name evidence="9" type="ORF">C7452_1178</name>
</gene>
<dbReference type="EMBL" id="QREL01000002">
    <property type="protein sequence ID" value="REE26222.1"/>
    <property type="molecule type" value="Genomic_DNA"/>
</dbReference>
<keyword evidence="4 7" id="KW-0813">Transport</keyword>
<feature type="domain" description="PhoU" evidence="8">
    <location>
        <begin position="125"/>
        <end position="209"/>
    </location>
</feature>
<dbReference type="InterPro" id="IPR028366">
    <property type="entry name" value="PhoU"/>
</dbReference>
<evidence type="ECO:0000259" key="8">
    <source>
        <dbReference type="Pfam" id="PF01895"/>
    </source>
</evidence>
<dbReference type="PIRSF" id="PIRSF003107">
    <property type="entry name" value="PhoU"/>
    <property type="match status" value="1"/>
</dbReference>
<evidence type="ECO:0000256" key="1">
    <source>
        <dbReference type="ARBA" id="ARBA00004496"/>
    </source>
</evidence>
<comment type="caution">
    <text evidence="9">The sequence shown here is derived from an EMBL/GenBank/DDBJ whole genome shotgun (WGS) entry which is preliminary data.</text>
</comment>
<dbReference type="GO" id="GO:0005737">
    <property type="term" value="C:cytoplasm"/>
    <property type="evidence" value="ECO:0007669"/>
    <property type="project" value="UniProtKB-SubCell"/>
</dbReference>
<organism evidence="9 10">
    <name type="scientific">Methanothermobacter defluvii</name>
    <dbReference type="NCBI Taxonomy" id="49339"/>
    <lineage>
        <taxon>Archaea</taxon>
        <taxon>Methanobacteriati</taxon>
        <taxon>Methanobacteriota</taxon>
        <taxon>Methanomada group</taxon>
        <taxon>Methanobacteria</taxon>
        <taxon>Methanobacteriales</taxon>
        <taxon>Methanobacteriaceae</taxon>
        <taxon>Methanothermobacter</taxon>
    </lineage>
</organism>
<keyword evidence="10" id="KW-1185">Reference proteome</keyword>
<dbReference type="RefSeq" id="WP_115892558.1">
    <property type="nucleotide sequence ID" value="NZ_QREL01000002.1"/>
</dbReference>
<evidence type="ECO:0000256" key="4">
    <source>
        <dbReference type="ARBA" id="ARBA00022448"/>
    </source>
</evidence>
<dbReference type="PANTHER" id="PTHR42930:SF3">
    <property type="entry name" value="PHOSPHATE-SPECIFIC TRANSPORT SYSTEM ACCESSORY PROTEIN PHOU"/>
    <property type="match status" value="1"/>
</dbReference>
<accession>A0A371NCH8</accession>
<evidence type="ECO:0000256" key="5">
    <source>
        <dbReference type="ARBA" id="ARBA00022490"/>
    </source>
</evidence>
<dbReference type="FunFam" id="1.20.58.220:FF:000004">
    <property type="entry name" value="Phosphate-specific transport system accessory protein PhoU"/>
    <property type="match status" value="1"/>
</dbReference>
<dbReference type="InterPro" id="IPR038078">
    <property type="entry name" value="PhoU-like_sf"/>
</dbReference>
<comment type="subunit">
    <text evidence="3 7">Homodimer.</text>
</comment>
<evidence type="ECO:0000256" key="6">
    <source>
        <dbReference type="ARBA" id="ARBA00022592"/>
    </source>
</evidence>
<evidence type="ECO:0000313" key="9">
    <source>
        <dbReference type="EMBL" id="REE26222.1"/>
    </source>
</evidence>
<dbReference type="Gene3D" id="1.20.58.220">
    <property type="entry name" value="Phosphate transport system protein phou homolog 2, domain 2"/>
    <property type="match status" value="1"/>
</dbReference>
<dbReference type="GO" id="GO:0045936">
    <property type="term" value="P:negative regulation of phosphate metabolic process"/>
    <property type="evidence" value="ECO:0007669"/>
    <property type="project" value="InterPro"/>
</dbReference>
<sequence>MEKKYPRILFRKRLKDLRKDMEEVSQKTLKTHKLAVDLLMEYDEEKKEKVIKNSRAIDDMVFNLERKAISLIAAEQPVAGDLRFIEACIKVGSHLKRIGYLAANIAGAAEKLKDEEIPRRPLEDLKHMSDFVQMMLSKGIYAFLDQNMEMARELRHDDDKVDDLFDQTLEHVTRSMFEDKESISYMVNLLFIARFLERVGDRAVSIADRTIFMITCEKP</sequence>
<dbReference type="InterPro" id="IPR026022">
    <property type="entry name" value="PhoU_dom"/>
</dbReference>
<dbReference type="GO" id="GO:0006817">
    <property type="term" value="P:phosphate ion transport"/>
    <property type="evidence" value="ECO:0007669"/>
    <property type="project" value="UniProtKB-KW"/>
</dbReference>
<feature type="domain" description="PhoU" evidence="8">
    <location>
        <begin position="22"/>
        <end position="106"/>
    </location>
</feature>
<dbReference type="GO" id="GO:0030643">
    <property type="term" value="P:intracellular phosphate ion homeostasis"/>
    <property type="evidence" value="ECO:0007669"/>
    <property type="project" value="InterPro"/>
</dbReference>
<evidence type="ECO:0000256" key="7">
    <source>
        <dbReference type="PIRNR" id="PIRNR003107"/>
    </source>
</evidence>
<dbReference type="GeneID" id="77404126"/>
<name>A0A371NCH8_9EURY</name>
<dbReference type="AlphaFoldDB" id="A0A371NCH8"/>
<reference evidence="9 10" key="1">
    <citation type="submission" date="2018-07" db="EMBL/GenBank/DDBJ databases">
        <title>Genomic Encyclopedia of Type Strains, Phase IV (KMG-IV): sequencing the most valuable type-strain genomes for metagenomic binning, comparative biology and taxonomic classification.</title>
        <authorList>
            <person name="Goeker M."/>
        </authorList>
    </citation>
    <scope>NUCLEOTIDE SEQUENCE [LARGE SCALE GENOMIC DNA]</scope>
    <source>
        <strain evidence="9 10">DSM 7466</strain>
    </source>
</reference>
<dbReference type="Proteomes" id="UP000256864">
    <property type="component" value="Unassembled WGS sequence"/>
</dbReference>
<keyword evidence="6 7" id="KW-0592">Phosphate transport</keyword>
<comment type="subcellular location">
    <subcellularLocation>
        <location evidence="1 7">Cytoplasm</location>
    </subcellularLocation>
</comment>